<feature type="transmembrane region" description="Helical" evidence="7">
    <location>
        <begin position="35"/>
        <end position="55"/>
    </location>
</feature>
<dbReference type="EMBL" id="WLZY01000008">
    <property type="protein sequence ID" value="NDL59628.1"/>
    <property type="molecule type" value="Genomic_DNA"/>
</dbReference>
<dbReference type="InterPro" id="IPR035906">
    <property type="entry name" value="MetI-like_sf"/>
</dbReference>
<keyword evidence="10" id="KW-1185">Reference proteome</keyword>
<feature type="domain" description="ABC transmembrane type-1" evidence="8">
    <location>
        <begin position="93"/>
        <end position="287"/>
    </location>
</feature>
<dbReference type="Proteomes" id="UP000460435">
    <property type="component" value="Unassembled WGS sequence"/>
</dbReference>
<comment type="caution">
    <text evidence="9">The sequence shown here is derived from an EMBL/GenBank/DDBJ whole genome shotgun (WGS) entry which is preliminary data.</text>
</comment>
<keyword evidence="6 7" id="KW-0472">Membrane</keyword>
<dbReference type="GO" id="GO:0005886">
    <property type="term" value="C:plasma membrane"/>
    <property type="evidence" value="ECO:0007669"/>
    <property type="project" value="UniProtKB-SubCell"/>
</dbReference>
<feature type="transmembrane region" description="Helical" evidence="7">
    <location>
        <begin position="158"/>
        <end position="176"/>
    </location>
</feature>
<name>A0A7K3MB51_9ACTN</name>
<evidence type="ECO:0000256" key="3">
    <source>
        <dbReference type="ARBA" id="ARBA00022475"/>
    </source>
</evidence>
<keyword evidence="2 7" id="KW-0813">Transport</keyword>
<keyword evidence="5 7" id="KW-1133">Transmembrane helix</keyword>
<dbReference type="PROSITE" id="PS50928">
    <property type="entry name" value="ABC_TM1"/>
    <property type="match status" value="1"/>
</dbReference>
<sequence length="301" mass="33101">MTSPGMVDVTTKGPSMRRNFWRGVWRVMLRKPSRLFGVALLGLFIFMATLGPVLYGRPLPRDPDNFFAPPSLQHPFGTDFQGFDVLALVVIGSRYVLLTALITAIVTIVLGASIGLFAGYRRGRLDAVLMRITDINLTIPGIPILLVLSTVWQFASPWEMGLVLGLLGWGALARAVRSQTLSLRERGFIEAARGLGLSTPHIVVRELLPPIAPYIAMNLLMSMILAVWAQVGLFFLGVMPVIGENWGVMLNRAVFDFGAMTTASRLPYMLAPLLALLLLTVAIVLVVDAMDEIFNPRLREE</sequence>
<evidence type="ECO:0000256" key="5">
    <source>
        <dbReference type="ARBA" id="ARBA00022989"/>
    </source>
</evidence>
<dbReference type="Pfam" id="PF00528">
    <property type="entry name" value="BPD_transp_1"/>
    <property type="match status" value="1"/>
</dbReference>
<reference evidence="9 10" key="1">
    <citation type="submission" date="2019-11" db="EMBL/GenBank/DDBJ databases">
        <authorList>
            <person name="Li X.-J."/>
            <person name="Feng X.-M."/>
        </authorList>
    </citation>
    <scope>NUCLEOTIDE SEQUENCE [LARGE SCALE GENOMIC DNA]</scope>
    <source>
        <strain evidence="9 10">XMNu-373</strain>
    </source>
</reference>
<feature type="transmembrane region" description="Helical" evidence="7">
    <location>
        <begin position="95"/>
        <end position="120"/>
    </location>
</feature>
<dbReference type="CDD" id="cd06261">
    <property type="entry name" value="TM_PBP2"/>
    <property type="match status" value="1"/>
</dbReference>
<comment type="subcellular location">
    <subcellularLocation>
        <location evidence="1 7">Cell membrane</location>
        <topology evidence="1 7">Multi-pass membrane protein</topology>
    </subcellularLocation>
</comment>
<evidence type="ECO:0000256" key="2">
    <source>
        <dbReference type="ARBA" id="ARBA00022448"/>
    </source>
</evidence>
<dbReference type="PANTHER" id="PTHR43386">
    <property type="entry name" value="OLIGOPEPTIDE TRANSPORT SYSTEM PERMEASE PROTEIN APPC"/>
    <property type="match status" value="1"/>
</dbReference>
<dbReference type="Gene3D" id="1.10.3720.10">
    <property type="entry name" value="MetI-like"/>
    <property type="match status" value="1"/>
</dbReference>
<feature type="transmembrane region" description="Helical" evidence="7">
    <location>
        <begin position="215"/>
        <end position="242"/>
    </location>
</feature>
<dbReference type="InterPro" id="IPR050366">
    <property type="entry name" value="BP-dependent_transpt_permease"/>
</dbReference>
<evidence type="ECO:0000256" key="4">
    <source>
        <dbReference type="ARBA" id="ARBA00022692"/>
    </source>
</evidence>
<dbReference type="InterPro" id="IPR000515">
    <property type="entry name" value="MetI-like"/>
</dbReference>
<evidence type="ECO:0000256" key="7">
    <source>
        <dbReference type="RuleBase" id="RU363032"/>
    </source>
</evidence>
<keyword evidence="3" id="KW-1003">Cell membrane</keyword>
<organism evidence="9 10">
    <name type="scientific">Phytoactinopolyspora mesophila</name>
    <dbReference type="NCBI Taxonomy" id="2650750"/>
    <lineage>
        <taxon>Bacteria</taxon>
        <taxon>Bacillati</taxon>
        <taxon>Actinomycetota</taxon>
        <taxon>Actinomycetes</taxon>
        <taxon>Jiangellales</taxon>
        <taxon>Jiangellaceae</taxon>
        <taxon>Phytoactinopolyspora</taxon>
    </lineage>
</organism>
<proteinExistence type="inferred from homology"/>
<feature type="transmembrane region" description="Helical" evidence="7">
    <location>
        <begin position="132"/>
        <end position="152"/>
    </location>
</feature>
<evidence type="ECO:0000256" key="6">
    <source>
        <dbReference type="ARBA" id="ARBA00023136"/>
    </source>
</evidence>
<dbReference type="PANTHER" id="PTHR43386:SF1">
    <property type="entry name" value="D,D-DIPEPTIDE TRANSPORT SYSTEM PERMEASE PROTEIN DDPC-RELATED"/>
    <property type="match status" value="1"/>
</dbReference>
<protein>
    <submittedName>
        <fullName evidence="9">ABC transporter permease subunit</fullName>
    </submittedName>
</protein>
<gene>
    <name evidence="9" type="ORF">F7O44_21385</name>
</gene>
<dbReference type="AlphaFoldDB" id="A0A7K3MB51"/>
<comment type="similarity">
    <text evidence="7">Belongs to the binding-protein-dependent transport system permease family.</text>
</comment>
<accession>A0A7K3MB51</accession>
<keyword evidence="4 7" id="KW-0812">Transmembrane</keyword>
<evidence type="ECO:0000256" key="1">
    <source>
        <dbReference type="ARBA" id="ARBA00004651"/>
    </source>
</evidence>
<feature type="transmembrane region" description="Helical" evidence="7">
    <location>
        <begin position="266"/>
        <end position="287"/>
    </location>
</feature>
<dbReference type="GO" id="GO:0055085">
    <property type="term" value="P:transmembrane transport"/>
    <property type="evidence" value="ECO:0007669"/>
    <property type="project" value="InterPro"/>
</dbReference>
<evidence type="ECO:0000259" key="8">
    <source>
        <dbReference type="PROSITE" id="PS50928"/>
    </source>
</evidence>
<dbReference type="Pfam" id="PF12911">
    <property type="entry name" value="OppC_N"/>
    <property type="match status" value="1"/>
</dbReference>
<dbReference type="SUPFAM" id="SSF161098">
    <property type="entry name" value="MetI-like"/>
    <property type="match status" value="1"/>
</dbReference>
<evidence type="ECO:0000313" key="10">
    <source>
        <dbReference type="Proteomes" id="UP000460435"/>
    </source>
</evidence>
<evidence type="ECO:0000313" key="9">
    <source>
        <dbReference type="EMBL" id="NDL59628.1"/>
    </source>
</evidence>
<dbReference type="InterPro" id="IPR025966">
    <property type="entry name" value="OppC_N"/>
</dbReference>
<dbReference type="RefSeq" id="WP_162452331.1">
    <property type="nucleotide sequence ID" value="NZ_WLZY01000008.1"/>
</dbReference>